<accession>A0A3B0MLK9</accession>
<proteinExistence type="predicted"/>
<evidence type="ECO:0000313" key="1">
    <source>
        <dbReference type="EMBL" id="SSW95276.1"/>
    </source>
</evidence>
<dbReference type="EMBL" id="UFQR01000003">
    <property type="protein sequence ID" value="SSW95276.1"/>
    <property type="molecule type" value="Genomic_DNA"/>
</dbReference>
<organism evidence="1">
    <name type="scientific">Arsenophonus endosymbiont of Trialeurodes vaporariorum</name>
    <dbReference type="NCBI Taxonomy" id="235567"/>
    <lineage>
        <taxon>Bacteria</taxon>
        <taxon>Pseudomonadati</taxon>
        <taxon>Pseudomonadota</taxon>
        <taxon>Gammaproteobacteria</taxon>
        <taxon>Enterobacterales</taxon>
        <taxon>Morganellaceae</taxon>
        <taxon>Arsenophonus</taxon>
    </lineage>
</organism>
<protein>
    <submittedName>
        <fullName evidence="1">Uncharacterized protein</fullName>
    </submittedName>
</protein>
<reference evidence="1" key="1">
    <citation type="submission" date="2018-04" db="EMBL/GenBank/DDBJ databases">
        <authorList>
            <person name="Go L.Y."/>
            <person name="Mitchell J.A."/>
        </authorList>
    </citation>
    <scope>NUCLEOTIDE SEQUENCE</scope>
    <source>
        <strain evidence="1">ARTV</strain>
    </source>
</reference>
<sequence>MWNIKNLLRDYLLLTTSGDVVLSFTTTHKKRYYVLTTTHRNEILIMSNVKGIVGKITNAITGTGGVIKSSVDTVKGIQALHIDYSVKEKTFEFLSKLMEIQSLFNIC</sequence>
<dbReference type="AlphaFoldDB" id="A0A3B0MLK9"/>
<name>A0A3B0MLK9_9GAMM</name>
<gene>
    <name evidence="1" type="ORF">ARTV_1023</name>
</gene>